<dbReference type="PANTHER" id="PTHR36442">
    <property type="entry name" value="CYCLIC-DI-AMP PHOSPHODIESTERASE PGPH"/>
    <property type="match status" value="1"/>
</dbReference>
<sequence>MKKDRDSNKKGTFSYIMGSVGRYIKSNYSVLIMIFVTFVVCSGLSFVKIATTSTISSYNLEDYEIGQISDITIKATKSLAPDAYNPVSVEKDEKVIRKGFPITEEGYAKLKKMAEAPAYIDYRAFANSVIFHLLNCILFFFFRSRLYFKRKIEFKEIVTECLFYLVIYAMAIFASKTVLFSSAFAMPVIIPSTLCVVLVAILFGQLNAVFFSIVVSLGVLNAASYQLVPFLFTLTISLATSRIVNKIERRIDMIFASLLQALLNVVFLLVFKVIFNDSMNEAVLSLTGVAFNGFISGILCLGLLTPLEMILNTASPFRLMELSDLNNPVMKKMLVTCSGTYNHSMMVASLAEAACREIGANSLLARVGAYYHDIGKMDNPEYFVENQNGGENIHKAINPSLSVSIIRSHVKRGMEKAHAMRLPQQIVDIIGEHHGNQVIAYFYNEAKQSDPNASSDDYAYTGNPPSTKESAVVMLADTVEAACRTLEKPSVPRLDKFISALINGKIELHQLDNCDLTFNDLTKIHDSFVQILAGYYHSRIEYPDQKDPDSGSVSAEKDRTLDKSAEKTSVQESKTREKTASKSDEPKKTRGKNNAK</sequence>
<proteinExistence type="predicted"/>
<feature type="transmembrane region" description="Helical" evidence="2">
    <location>
        <begin position="28"/>
        <end position="50"/>
    </location>
</feature>
<dbReference type="SMART" id="SM00471">
    <property type="entry name" value="HDc"/>
    <property type="match status" value="1"/>
</dbReference>
<evidence type="ECO:0000259" key="3">
    <source>
        <dbReference type="PROSITE" id="PS51831"/>
    </source>
</evidence>
<dbReference type="PROSITE" id="PS51831">
    <property type="entry name" value="HD"/>
    <property type="match status" value="1"/>
</dbReference>
<dbReference type="KEGG" id="tper:IWA51_04650"/>
<name>A0A7T3RFN7_9SPIR</name>
<keyword evidence="2" id="KW-0812">Transmembrane</keyword>
<dbReference type="Pfam" id="PF07698">
    <property type="entry name" value="7TM-7TMR_HD"/>
    <property type="match status" value="1"/>
</dbReference>
<dbReference type="Proteomes" id="UP000595224">
    <property type="component" value="Chromosome"/>
</dbReference>
<dbReference type="InterPro" id="IPR006674">
    <property type="entry name" value="HD_domain"/>
</dbReference>
<dbReference type="Pfam" id="PF01966">
    <property type="entry name" value="HD"/>
    <property type="match status" value="1"/>
</dbReference>
<evidence type="ECO:0000313" key="5">
    <source>
        <dbReference type="Proteomes" id="UP000595224"/>
    </source>
</evidence>
<feature type="transmembrane region" description="Helical" evidence="2">
    <location>
        <begin position="162"/>
        <end position="190"/>
    </location>
</feature>
<feature type="transmembrane region" description="Helical" evidence="2">
    <location>
        <begin position="283"/>
        <end position="304"/>
    </location>
</feature>
<protein>
    <submittedName>
        <fullName evidence="4">HDIG domain-containing protein</fullName>
    </submittedName>
</protein>
<keyword evidence="2" id="KW-1133">Transmembrane helix</keyword>
<dbReference type="NCBIfam" id="TIGR00277">
    <property type="entry name" value="HDIG"/>
    <property type="match status" value="1"/>
</dbReference>
<evidence type="ECO:0000256" key="1">
    <source>
        <dbReference type="SAM" id="MobiDB-lite"/>
    </source>
</evidence>
<accession>A0A7T3RFN7</accession>
<feature type="domain" description="HD" evidence="3">
    <location>
        <begin position="340"/>
        <end position="482"/>
    </location>
</feature>
<dbReference type="EMBL" id="CP064936">
    <property type="protein sequence ID" value="QQA02222.1"/>
    <property type="molecule type" value="Genomic_DNA"/>
</dbReference>
<feature type="transmembrane region" description="Helical" evidence="2">
    <location>
        <begin position="122"/>
        <end position="142"/>
    </location>
</feature>
<keyword evidence="5" id="KW-1185">Reference proteome</keyword>
<feature type="transmembrane region" description="Helical" evidence="2">
    <location>
        <begin position="196"/>
        <end position="220"/>
    </location>
</feature>
<feature type="region of interest" description="Disordered" evidence="1">
    <location>
        <begin position="541"/>
        <end position="596"/>
    </location>
</feature>
<dbReference type="AlphaFoldDB" id="A0A7T3RFN7"/>
<evidence type="ECO:0000256" key="2">
    <source>
        <dbReference type="SAM" id="Phobius"/>
    </source>
</evidence>
<reference evidence="4 5" key="1">
    <citation type="submission" date="2020-11" db="EMBL/GenBank/DDBJ databases">
        <title>Treponema Peruensis nv. sp., first commensal Treponema isolated from human feces.</title>
        <authorList>
            <person name="Belkhou C."/>
            <person name="Raes J."/>
        </authorList>
    </citation>
    <scope>NUCLEOTIDE SEQUENCE [LARGE SCALE GENOMIC DNA]</scope>
    <source>
        <strain evidence="4 5">RCC2812</strain>
    </source>
</reference>
<dbReference type="InterPro" id="IPR052722">
    <property type="entry name" value="PgpH_phosphodiesterase"/>
</dbReference>
<feature type="compositionally biased region" description="Basic and acidic residues" evidence="1">
    <location>
        <begin position="541"/>
        <end position="566"/>
    </location>
</feature>
<feature type="compositionally biased region" description="Basic and acidic residues" evidence="1">
    <location>
        <begin position="573"/>
        <end position="588"/>
    </location>
</feature>
<keyword evidence="2" id="KW-0472">Membrane</keyword>
<evidence type="ECO:0000313" key="4">
    <source>
        <dbReference type="EMBL" id="QQA02222.1"/>
    </source>
</evidence>
<dbReference type="InterPro" id="IPR006675">
    <property type="entry name" value="HDIG_dom"/>
</dbReference>
<dbReference type="CDD" id="cd00077">
    <property type="entry name" value="HDc"/>
    <property type="match status" value="1"/>
</dbReference>
<gene>
    <name evidence="4" type="ORF">IWA51_04650</name>
</gene>
<dbReference type="InterPro" id="IPR011621">
    <property type="entry name" value="Metal-dep_PHydrolase_7TM_intra"/>
</dbReference>
<dbReference type="InterPro" id="IPR003607">
    <property type="entry name" value="HD/PDEase_dom"/>
</dbReference>
<feature type="transmembrane region" description="Helical" evidence="2">
    <location>
        <begin position="227"/>
        <end position="245"/>
    </location>
</feature>
<dbReference type="SUPFAM" id="SSF109604">
    <property type="entry name" value="HD-domain/PDEase-like"/>
    <property type="match status" value="1"/>
</dbReference>
<dbReference type="PANTHER" id="PTHR36442:SF1">
    <property type="entry name" value="CYCLIC-DI-AMP PHOSPHODIESTERASE PGPH"/>
    <property type="match status" value="1"/>
</dbReference>
<dbReference type="Gene3D" id="1.10.3210.10">
    <property type="entry name" value="Hypothetical protein af1432"/>
    <property type="match status" value="1"/>
</dbReference>
<organism evidence="4 5">
    <name type="scientific">Treponema peruense</name>
    <dbReference type="NCBI Taxonomy" id="2787628"/>
    <lineage>
        <taxon>Bacteria</taxon>
        <taxon>Pseudomonadati</taxon>
        <taxon>Spirochaetota</taxon>
        <taxon>Spirochaetia</taxon>
        <taxon>Spirochaetales</taxon>
        <taxon>Treponemataceae</taxon>
        <taxon>Treponema</taxon>
    </lineage>
</organism>
<feature type="transmembrane region" description="Helical" evidence="2">
    <location>
        <begin position="251"/>
        <end position="271"/>
    </location>
</feature>